<name>A0A4C1S9A5_EUMVA</name>
<evidence type="ECO:0000313" key="2">
    <source>
        <dbReference type="Proteomes" id="UP000299102"/>
    </source>
</evidence>
<dbReference type="AlphaFoldDB" id="A0A4C1S9A5"/>
<comment type="caution">
    <text evidence="1">The sequence shown here is derived from an EMBL/GenBank/DDBJ whole genome shotgun (WGS) entry which is preliminary data.</text>
</comment>
<organism evidence="1 2">
    <name type="scientific">Eumeta variegata</name>
    <name type="common">Bagworm moth</name>
    <name type="synonym">Eumeta japonica</name>
    <dbReference type="NCBI Taxonomy" id="151549"/>
    <lineage>
        <taxon>Eukaryota</taxon>
        <taxon>Metazoa</taxon>
        <taxon>Ecdysozoa</taxon>
        <taxon>Arthropoda</taxon>
        <taxon>Hexapoda</taxon>
        <taxon>Insecta</taxon>
        <taxon>Pterygota</taxon>
        <taxon>Neoptera</taxon>
        <taxon>Endopterygota</taxon>
        <taxon>Lepidoptera</taxon>
        <taxon>Glossata</taxon>
        <taxon>Ditrysia</taxon>
        <taxon>Tineoidea</taxon>
        <taxon>Psychidae</taxon>
        <taxon>Oiketicinae</taxon>
        <taxon>Eumeta</taxon>
    </lineage>
</organism>
<keyword evidence="2" id="KW-1185">Reference proteome</keyword>
<reference evidence="1 2" key="1">
    <citation type="journal article" date="2019" name="Commun. Biol.">
        <title>The bagworm genome reveals a unique fibroin gene that provides high tensile strength.</title>
        <authorList>
            <person name="Kono N."/>
            <person name="Nakamura H."/>
            <person name="Ohtoshi R."/>
            <person name="Tomita M."/>
            <person name="Numata K."/>
            <person name="Arakawa K."/>
        </authorList>
    </citation>
    <scope>NUCLEOTIDE SEQUENCE [LARGE SCALE GENOMIC DNA]</scope>
</reference>
<dbReference type="Proteomes" id="UP000299102">
    <property type="component" value="Unassembled WGS sequence"/>
</dbReference>
<protein>
    <submittedName>
        <fullName evidence="1">Uncharacterized protein</fullName>
    </submittedName>
</protein>
<gene>
    <name evidence="1" type="ORF">EVAR_100141_1</name>
</gene>
<proteinExistence type="predicted"/>
<dbReference type="EMBL" id="BGZK01003208">
    <property type="protein sequence ID" value="GBO98751.1"/>
    <property type="molecule type" value="Genomic_DNA"/>
</dbReference>
<accession>A0A4C1S9A5</accession>
<sequence length="89" mass="10145">MCAVKRQYCSEYCSPVHNQVLGHRANRGHITRGTTAPSILRPRRNSRAYTQLLHAACSASIRFHLELRHSAARTEHHTSTVHTHIYAMI</sequence>
<evidence type="ECO:0000313" key="1">
    <source>
        <dbReference type="EMBL" id="GBO98751.1"/>
    </source>
</evidence>